<evidence type="ECO:0000256" key="1">
    <source>
        <dbReference type="SAM" id="MobiDB-lite"/>
    </source>
</evidence>
<protein>
    <submittedName>
        <fullName evidence="2">Uncharacterized protein</fullName>
    </submittedName>
</protein>
<dbReference type="AlphaFoldDB" id="T1IW93"/>
<dbReference type="EMBL" id="JH431612">
    <property type="status" value="NOT_ANNOTATED_CDS"/>
    <property type="molecule type" value="Genomic_DNA"/>
</dbReference>
<evidence type="ECO:0000313" key="2">
    <source>
        <dbReference type="EnsemblMetazoa" id="SMAR005457-PA"/>
    </source>
</evidence>
<name>T1IW93_STRMM</name>
<organism evidence="2 3">
    <name type="scientific">Strigamia maritima</name>
    <name type="common">European centipede</name>
    <name type="synonym">Geophilus maritimus</name>
    <dbReference type="NCBI Taxonomy" id="126957"/>
    <lineage>
        <taxon>Eukaryota</taxon>
        <taxon>Metazoa</taxon>
        <taxon>Ecdysozoa</taxon>
        <taxon>Arthropoda</taxon>
        <taxon>Myriapoda</taxon>
        <taxon>Chilopoda</taxon>
        <taxon>Pleurostigmophora</taxon>
        <taxon>Geophilomorpha</taxon>
        <taxon>Linotaeniidae</taxon>
        <taxon>Strigamia</taxon>
    </lineage>
</organism>
<feature type="region of interest" description="Disordered" evidence="1">
    <location>
        <begin position="58"/>
        <end position="96"/>
    </location>
</feature>
<keyword evidence="3" id="KW-1185">Reference proteome</keyword>
<reference evidence="2" key="2">
    <citation type="submission" date="2015-02" db="UniProtKB">
        <authorList>
            <consortium name="EnsemblMetazoa"/>
        </authorList>
    </citation>
    <scope>IDENTIFICATION</scope>
</reference>
<dbReference type="EnsemblMetazoa" id="SMAR005457-RA">
    <property type="protein sequence ID" value="SMAR005457-PA"/>
    <property type="gene ID" value="SMAR005457"/>
</dbReference>
<dbReference type="Proteomes" id="UP000014500">
    <property type="component" value="Unassembled WGS sequence"/>
</dbReference>
<dbReference type="HOGENOM" id="CLU_2362381_0_0_1"/>
<accession>T1IW93</accession>
<sequence length="96" mass="11321">MTYDICVSSHMQQKHRKTFLENHFKNSTILRQNAKRNRAIFFCVGTQAQSSIKYLIPHLPQPPQHQHINSKRPLVRQSGEQPHSSSLDRMVKQSRW</sequence>
<proteinExistence type="predicted"/>
<reference evidence="3" key="1">
    <citation type="submission" date="2011-05" db="EMBL/GenBank/DDBJ databases">
        <authorList>
            <person name="Richards S.R."/>
            <person name="Qu J."/>
            <person name="Jiang H."/>
            <person name="Jhangiani S.N."/>
            <person name="Agravi P."/>
            <person name="Goodspeed R."/>
            <person name="Gross S."/>
            <person name="Mandapat C."/>
            <person name="Jackson L."/>
            <person name="Mathew T."/>
            <person name="Pu L."/>
            <person name="Thornton R."/>
            <person name="Saada N."/>
            <person name="Wilczek-Boney K.B."/>
            <person name="Lee S."/>
            <person name="Kovar C."/>
            <person name="Wu Y."/>
            <person name="Scherer S.E."/>
            <person name="Worley K.C."/>
            <person name="Muzny D.M."/>
            <person name="Gibbs R."/>
        </authorList>
    </citation>
    <scope>NUCLEOTIDE SEQUENCE</scope>
    <source>
        <strain evidence="3">Brora</strain>
    </source>
</reference>
<feature type="compositionally biased region" description="Polar residues" evidence="1">
    <location>
        <begin position="78"/>
        <end position="87"/>
    </location>
</feature>
<evidence type="ECO:0000313" key="3">
    <source>
        <dbReference type="Proteomes" id="UP000014500"/>
    </source>
</evidence>